<sequence>MTLEVYRDELARLEGQARSCYAHTFEQIVSAEFVRMLLLDACYVLVRFGCVARRRRNGGGEAPSVGGDMMEAVAVVRDALYLAENQIPFFVVDKVHRLTFPDAGVPAAEAITGYVRELLRGQEYSVATPAVASPPGTCNLLHLTPTALSPRTTGSRATGAKRPFGRWRTATEYHCAGVGFRIRPLGAWRQRRRPLDPRREA</sequence>
<dbReference type="Pfam" id="PF03140">
    <property type="entry name" value="DUF247"/>
    <property type="match status" value="1"/>
</dbReference>
<name>A0A4U6U711_SETVI</name>
<dbReference type="AlphaFoldDB" id="A0A4U6U711"/>
<evidence type="ECO:0000313" key="2">
    <source>
        <dbReference type="Proteomes" id="UP000298652"/>
    </source>
</evidence>
<organism evidence="1 2">
    <name type="scientific">Setaria viridis</name>
    <name type="common">Green bristlegrass</name>
    <name type="synonym">Setaria italica subsp. viridis</name>
    <dbReference type="NCBI Taxonomy" id="4556"/>
    <lineage>
        <taxon>Eukaryota</taxon>
        <taxon>Viridiplantae</taxon>
        <taxon>Streptophyta</taxon>
        <taxon>Embryophyta</taxon>
        <taxon>Tracheophyta</taxon>
        <taxon>Spermatophyta</taxon>
        <taxon>Magnoliopsida</taxon>
        <taxon>Liliopsida</taxon>
        <taxon>Poales</taxon>
        <taxon>Poaceae</taxon>
        <taxon>PACMAD clade</taxon>
        <taxon>Panicoideae</taxon>
        <taxon>Panicodae</taxon>
        <taxon>Paniceae</taxon>
        <taxon>Cenchrinae</taxon>
        <taxon>Setaria</taxon>
    </lineage>
</organism>
<dbReference type="PANTHER" id="PTHR31170">
    <property type="entry name" value="BNAC04G53230D PROTEIN"/>
    <property type="match status" value="1"/>
</dbReference>
<reference evidence="1" key="1">
    <citation type="submission" date="2019-03" db="EMBL/GenBank/DDBJ databases">
        <title>WGS assembly of Setaria viridis.</title>
        <authorList>
            <person name="Huang P."/>
            <person name="Jenkins J."/>
            <person name="Grimwood J."/>
            <person name="Barry K."/>
            <person name="Healey A."/>
            <person name="Mamidi S."/>
            <person name="Sreedasyam A."/>
            <person name="Shu S."/>
            <person name="Feldman M."/>
            <person name="Wu J."/>
            <person name="Yu Y."/>
            <person name="Chen C."/>
            <person name="Johnson J."/>
            <person name="Rokhsar D."/>
            <person name="Baxter I."/>
            <person name="Schmutz J."/>
            <person name="Brutnell T."/>
            <person name="Kellogg E."/>
        </authorList>
    </citation>
    <scope>NUCLEOTIDE SEQUENCE [LARGE SCALE GENOMIC DNA]</scope>
</reference>
<dbReference type="Gramene" id="TKW10024">
    <property type="protein sequence ID" value="TKW10024"/>
    <property type="gene ID" value="SEVIR_6G102957v2"/>
</dbReference>
<dbReference type="PANTHER" id="PTHR31170:SF25">
    <property type="entry name" value="BNAA09G04570D PROTEIN"/>
    <property type="match status" value="1"/>
</dbReference>
<protein>
    <submittedName>
        <fullName evidence="1">Uncharacterized protein</fullName>
    </submittedName>
</protein>
<gene>
    <name evidence="1" type="ORF">SEVIR_6G102957v2</name>
</gene>
<dbReference type="Proteomes" id="UP000298652">
    <property type="component" value="Chromosome 6"/>
</dbReference>
<accession>A0A4U6U711</accession>
<dbReference type="InterPro" id="IPR004158">
    <property type="entry name" value="DUF247_pln"/>
</dbReference>
<keyword evidence="2" id="KW-1185">Reference proteome</keyword>
<proteinExistence type="predicted"/>
<dbReference type="EMBL" id="CM016557">
    <property type="protein sequence ID" value="TKW10024.1"/>
    <property type="molecule type" value="Genomic_DNA"/>
</dbReference>
<evidence type="ECO:0000313" key="1">
    <source>
        <dbReference type="EMBL" id="TKW10024.1"/>
    </source>
</evidence>